<dbReference type="KEGG" id="more:E1B28_010902"/>
<gene>
    <name evidence="2" type="ORF">E1B28_010902</name>
</gene>
<dbReference type="Proteomes" id="UP001049176">
    <property type="component" value="Chromosome 7"/>
</dbReference>
<sequence>MSLSSSRSIGAEIRARVRMNADDTESFPRNELIHDVSSNPRRRPTAQCRLFVLKLFSSLFAIATLLILFTHLDMSIKSVTVHIPTRLWPQHLSNSSNTTTVKGVAVAVIEPKKVPKNLPVVDRSILERLEGSRKSLKKKKSGQRTWPPVVTSIPDSVAVQAPLHHQSPSRFLLPSKIAEQESKARNHLAQLIKFAEKLNRTLVLPKVENSRLGACSRWKFEFYYDLEGITADNGAVMDMSVFEGWLRDRRELSTQALYLDYKPNPSVHATSHSDFTISTDPTHRAGLQCLTGGTDLVTTFSPSISVHPKRKNHPPFGNDIIQVFRQDVSVALESEVLVVDWNLRFPLFSPSSAPEIGYSPDLLHLAEQLAPSGPYLMVHWRMESVPLDVFTDCALALVDFLSNILNNPGLGTDVKTVWFASDHPIPISSFDCSASQTVFDESSFAQKSSTFTRLSEKHANALHIVREAFCSGGELEGWAVTDLTEVLFRAGDIPGYNSDMLADPGLLGILDKLVGMRATIFVSGSRTCGRKSSFTKQIMDMRKRENRGRNIVDYFG</sequence>
<proteinExistence type="predicted"/>
<feature type="transmembrane region" description="Helical" evidence="1">
    <location>
        <begin position="51"/>
        <end position="72"/>
    </location>
</feature>
<evidence type="ECO:0000256" key="1">
    <source>
        <dbReference type="SAM" id="Phobius"/>
    </source>
</evidence>
<evidence type="ECO:0008006" key="4">
    <source>
        <dbReference type="Google" id="ProtNLM"/>
    </source>
</evidence>
<organism evidence="2 3">
    <name type="scientific">Marasmius oreades</name>
    <name type="common">fairy-ring Marasmius</name>
    <dbReference type="NCBI Taxonomy" id="181124"/>
    <lineage>
        <taxon>Eukaryota</taxon>
        <taxon>Fungi</taxon>
        <taxon>Dikarya</taxon>
        <taxon>Basidiomycota</taxon>
        <taxon>Agaricomycotina</taxon>
        <taxon>Agaricomycetes</taxon>
        <taxon>Agaricomycetidae</taxon>
        <taxon>Agaricales</taxon>
        <taxon>Marasmiineae</taxon>
        <taxon>Marasmiaceae</taxon>
        <taxon>Marasmius</taxon>
    </lineage>
</organism>
<keyword evidence="1" id="KW-0472">Membrane</keyword>
<dbReference type="RefSeq" id="XP_043005670.1">
    <property type="nucleotide sequence ID" value="XM_043155888.1"/>
</dbReference>
<dbReference type="OrthoDB" id="2020419at2759"/>
<evidence type="ECO:0000313" key="2">
    <source>
        <dbReference type="EMBL" id="KAG7089200.1"/>
    </source>
</evidence>
<dbReference type="Gene3D" id="3.40.50.11350">
    <property type="match status" value="1"/>
</dbReference>
<accession>A0A9P7RTQ2</accession>
<keyword evidence="1" id="KW-1133">Transmembrane helix</keyword>
<dbReference type="EMBL" id="CM032187">
    <property type="protein sequence ID" value="KAG7089200.1"/>
    <property type="molecule type" value="Genomic_DNA"/>
</dbReference>
<name>A0A9P7RTQ2_9AGAR</name>
<dbReference type="GeneID" id="66079977"/>
<evidence type="ECO:0000313" key="3">
    <source>
        <dbReference type="Proteomes" id="UP001049176"/>
    </source>
</evidence>
<reference evidence="2" key="1">
    <citation type="journal article" date="2021" name="Genome Biol. Evol.">
        <title>The assembled and annotated genome of the fairy-ring fungus Marasmius oreades.</title>
        <authorList>
            <person name="Hiltunen M."/>
            <person name="Ament-Velasquez S.L."/>
            <person name="Johannesson H."/>
        </authorList>
    </citation>
    <scope>NUCLEOTIDE SEQUENCE</scope>
    <source>
        <strain evidence="2">03SP1</strain>
    </source>
</reference>
<keyword evidence="3" id="KW-1185">Reference proteome</keyword>
<comment type="caution">
    <text evidence="2">The sequence shown here is derived from an EMBL/GenBank/DDBJ whole genome shotgun (WGS) entry which is preliminary data.</text>
</comment>
<dbReference type="AlphaFoldDB" id="A0A9P7RTQ2"/>
<protein>
    <recommendedName>
        <fullName evidence="4">Proteophosphoglycan 5</fullName>
    </recommendedName>
</protein>
<keyword evidence="1" id="KW-0812">Transmembrane</keyword>